<protein>
    <recommendedName>
        <fullName evidence="3">DUF2935 domain-containing protein</fullName>
    </recommendedName>
</protein>
<gene>
    <name evidence="1" type="ORF">CBW65_18630</name>
</gene>
<reference evidence="2" key="1">
    <citation type="submission" date="2017-05" db="EMBL/GenBank/DDBJ databases">
        <authorList>
            <person name="Sung H."/>
        </authorList>
    </citation>
    <scope>NUCLEOTIDE SEQUENCE [LARGE SCALE GENOMIC DNA]</scope>
    <source>
        <strain evidence="2">AR23208</strain>
    </source>
</reference>
<dbReference type="Pfam" id="PF11155">
    <property type="entry name" value="DUF2935"/>
    <property type="match status" value="2"/>
</dbReference>
<dbReference type="OrthoDB" id="1633927at2"/>
<evidence type="ECO:0000313" key="1">
    <source>
        <dbReference type="EMBL" id="ARU62759.1"/>
    </source>
</evidence>
<dbReference type="Proteomes" id="UP000195437">
    <property type="component" value="Chromosome"/>
</dbReference>
<dbReference type="KEGG" id="tum:CBW65_18630"/>
<evidence type="ECO:0008006" key="3">
    <source>
        <dbReference type="Google" id="ProtNLM"/>
    </source>
</evidence>
<sequence length="276" mass="32245">MKRSQAQMSPWEEHHFWLEILEDHTYFLVDFLSSAETQWVEVALSYQTAFRTLRERVERLDPRLGVNAPEMIALSVEAQRVTSAYYQFEGHLQNLRILNRVILNRTPSYFNGTLDEAEEYLRRLSAYVQGQEPAELSLPALLQLWIIDQIGHAELLKDAFDPVELPLEAKTAEYQRGMQALWVKHGQMTKFLRFTPPGFPAQQQLVRDVAAAVIEFYQFVELITERYRNSTVLTDTTLRFLEHHFPESCYFLRKLSAFAPDLQIPECSLTKPSFKR</sequence>
<dbReference type="RefSeq" id="WP_087458109.1">
    <property type="nucleotide sequence ID" value="NZ_CP021434.1"/>
</dbReference>
<dbReference type="EMBL" id="CP021434">
    <property type="protein sequence ID" value="ARU62759.1"/>
    <property type="molecule type" value="Genomic_DNA"/>
</dbReference>
<keyword evidence="2" id="KW-1185">Reference proteome</keyword>
<organism evidence="1 2">
    <name type="scientific">Tumebacillus avium</name>
    <dbReference type="NCBI Taxonomy" id="1903704"/>
    <lineage>
        <taxon>Bacteria</taxon>
        <taxon>Bacillati</taxon>
        <taxon>Bacillota</taxon>
        <taxon>Bacilli</taxon>
        <taxon>Bacillales</taxon>
        <taxon>Alicyclobacillaceae</taxon>
        <taxon>Tumebacillus</taxon>
    </lineage>
</organism>
<proteinExistence type="predicted"/>
<dbReference type="Gene3D" id="1.20.1260.120">
    <property type="entry name" value="Protein of unknown function DUF2935"/>
    <property type="match status" value="1"/>
</dbReference>
<dbReference type="InterPro" id="IPR021328">
    <property type="entry name" value="CotB-like"/>
</dbReference>
<name>A0A1Y0IRW6_9BACL</name>
<evidence type="ECO:0000313" key="2">
    <source>
        <dbReference type="Proteomes" id="UP000195437"/>
    </source>
</evidence>
<accession>A0A1Y0IRW6</accession>
<dbReference type="AlphaFoldDB" id="A0A1Y0IRW6"/>
<dbReference type="SUPFAM" id="SSF158430">
    <property type="entry name" value="Bacillus cereus metalloprotein-like"/>
    <property type="match status" value="2"/>
</dbReference>